<evidence type="ECO:0000313" key="1">
    <source>
        <dbReference type="EMBL" id="CAG8486367.1"/>
    </source>
</evidence>
<keyword evidence="2" id="KW-1185">Reference proteome</keyword>
<dbReference type="Gene3D" id="3.30.10.10">
    <property type="entry name" value="Trypsin Inhibitor V, subunit A"/>
    <property type="match status" value="1"/>
</dbReference>
<reference evidence="1" key="1">
    <citation type="submission" date="2021-06" db="EMBL/GenBank/DDBJ databases">
        <authorList>
            <person name="Kallberg Y."/>
            <person name="Tangrot J."/>
            <person name="Rosling A."/>
        </authorList>
    </citation>
    <scope>NUCLEOTIDE SEQUENCE</scope>
    <source>
        <strain evidence="1">MT106</strain>
    </source>
</reference>
<gene>
    <name evidence="1" type="ORF">AGERDE_LOCUS3505</name>
</gene>
<protein>
    <submittedName>
        <fullName evidence="1">6392_t:CDS:1</fullName>
    </submittedName>
</protein>
<proteinExistence type="predicted"/>
<sequence>MQKDYNHFVGKTLMRENSDSVAKNISKDMIVYESELPSKHRIIRPGYMYTADYVQDRLQVRVNEDNVIESVQYG</sequence>
<evidence type="ECO:0000313" key="2">
    <source>
        <dbReference type="Proteomes" id="UP000789831"/>
    </source>
</evidence>
<dbReference type="AlphaFoldDB" id="A0A9N8WKA8"/>
<organism evidence="1 2">
    <name type="scientific">Ambispora gerdemannii</name>
    <dbReference type="NCBI Taxonomy" id="144530"/>
    <lineage>
        <taxon>Eukaryota</taxon>
        <taxon>Fungi</taxon>
        <taxon>Fungi incertae sedis</taxon>
        <taxon>Mucoromycota</taxon>
        <taxon>Glomeromycotina</taxon>
        <taxon>Glomeromycetes</taxon>
        <taxon>Archaeosporales</taxon>
        <taxon>Ambisporaceae</taxon>
        <taxon>Ambispora</taxon>
    </lineage>
</organism>
<dbReference type="Proteomes" id="UP000789831">
    <property type="component" value="Unassembled WGS sequence"/>
</dbReference>
<dbReference type="PANTHER" id="PTHR39600">
    <property type="entry name" value="PEPTIDASE INHIBITOR I78 FAMILY PROTEIN"/>
    <property type="match status" value="1"/>
</dbReference>
<dbReference type="PANTHER" id="PTHR39600:SF1">
    <property type="entry name" value="PEPTIDASE INHIBITOR I78 FAMILY PROTEIN"/>
    <property type="match status" value="1"/>
</dbReference>
<dbReference type="OrthoDB" id="10013825at2759"/>
<dbReference type="EMBL" id="CAJVPL010000349">
    <property type="protein sequence ID" value="CAG8486367.1"/>
    <property type="molecule type" value="Genomic_DNA"/>
</dbReference>
<accession>A0A9N8WKA8</accession>
<comment type="caution">
    <text evidence="1">The sequence shown here is derived from an EMBL/GenBank/DDBJ whole genome shotgun (WGS) entry which is preliminary data.</text>
</comment>
<name>A0A9N8WKA8_9GLOM</name>